<reference evidence="2 3" key="1">
    <citation type="journal article" date="2014" name="PLoS Genet.">
        <title>Phylogenetically driven sequencing of extremely halophilic archaea reveals strategies for static and dynamic osmo-response.</title>
        <authorList>
            <person name="Becker E.A."/>
            <person name="Seitzer P.M."/>
            <person name="Tritt A."/>
            <person name="Larsen D."/>
            <person name="Krusor M."/>
            <person name="Yao A.I."/>
            <person name="Wu D."/>
            <person name="Madern D."/>
            <person name="Eisen J.A."/>
            <person name="Darling A.E."/>
            <person name="Facciotti M.T."/>
        </authorList>
    </citation>
    <scope>NUCLEOTIDE SEQUENCE [LARGE SCALE GENOMIC DNA]</scope>
    <source>
        <strain evidence="2 3">JCM 12255</strain>
    </source>
</reference>
<name>L9WRU2_9EURY</name>
<protein>
    <submittedName>
        <fullName evidence="2">Copper ABC transporter permease</fullName>
    </submittedName>
</protein>
<dbReference type="EMBL" id="AOHZ01000084">
    <property type="protein sequence ID" value="ELY51003.1"/>
    <property type="molecule type" value="Genomic_DNA"/>
</dbReference>
<organism evidence="2 3">
    <name type="scientific">Natronolimnohabitans innermongolicus JCM 12255</name>
    <dbReference type="NCBI Taxonomy" id="1227499"/>
    <lineage>
        <taxon>Archaea</taxon>
        <taxon>Methanobacteriati</taxon>
        <taxon>Methanobacteriota</taxon>
        <taxon>Stenosarchaea group</taxon>
        <taxon>Halobacteria</taxon>
        <taxon>Halobacteriales</taxon>
        <taxon>Natrialbaceae</taxon>
        <taxon>Natronolimnohabitans</taxon>
    </lineage>
</organism>
<dbReference type="STRING" id="1227499.C493_18506"/>
<feature type="transmembrane region" description="Helical" evidence="1">
    <location>
        <begin position="242"/>
        <end position="268"/>
    </location>
</feature>
<keyword evidence="1" id="KW-0812">Transmembrane</keyword>
<proteinExistence type="predicted"/>
<evidence type="ECO:0000313" key="2">
    <source>
        <dbReference type="EMBL" id="ELY51003.1"/>
    </source>
</evidence>
<accession>L9WRU2</accession>
<gene>
    <name evidence="2" type="ORF">C493_18506</name>
</gene>
<evidence type="ECO:0000256" key="1">
    <source>
        <dbReference type="SAM" id="Phobius"/>
    </source>
</evidence>
<keyword evidence="1" id="KW-1133">Transmembrane helix</keyword>
<sequence length="301" mass="31045">MSEKTEADDGMATGATADANVTVAIDTKQTPSAVRLLQMIVAREVRTVVRTRTFLLFGLTLTAVLLGVAWVSGGLDAGYVPTTVDMLTPLELLVPVIAIAFGYRAVLGDERRGELDVLETYPVNAWQIVLGVYLGRAAGLVVTVLVPLSIVGAAVGLSDTDGSSIYATHSGVDSPILFVRLIVLALLLALVVLAVAIAISAVASAARSALALAVVALIVLLVGLDLLLVYGLSTGFVSDSALLQIIAISPISAFRGLVLESVVIVAAGTGPQTAAPVTSILSLFVWGISSLAVATWSVRRS</sequence>
<dbReference type="Pfam" id="PF12679">
    <property type="entry name" value="ABC2_membrane_2"/>
    <property type="match status" value="1"/>
</dbReference>
<feature type="transmembrane region" description="Helical" evidence="1">
    <location>
        <begin position="87"/>
        <end position="107"/>
    </location>
</feature>
<dbReference type="PANTHER" id="PTHR43471:SF1">
    <property type="entry name" value="ABC TRANSPORTER PERMEASE PROTEIN NOSY-RELATED"/>
    <property type="match status" value="1"/>
</dbReference>
<dbReference type="PATRIC" id="fig|1227499.3.peg.3811"/>
<keyword evidence="3" id="KW-1185">Reference proteome</keyword>
<feature type="transmembrane region" description="Helical" evidence="1">
    <location>
        <begin position="53"/>
        <end position="75"/>
    </location>
</feature>
<feature type="transmembrane region" description="Helical" evidence="1">
    <location>
        <begin position="280"/>
        <end position="298"/>
    </location>
</feature>
<comment type="caution">
    <text evidence="2">The sequence shown here is derived from an EMBL/GenBank/DDBJ whole genome shotgun (WGS) entry which is preliminary data.</text>
</comment>
<keyword evidence="1" id="KW-0472">Membrane</keyword>
<dbReference type="AlphaFoldDB" id="L9WRU2"/>
<feature type="transmembrane region" description="Helical" evidence="1">
    <location>
        <begin position="177"/>
        <end position="202"/>
    </location>
</feature>
<dbReference type="Proteomes" id="UP000011602">
    <property type="component" value="Unassembled WGS sequence"/>
</dbReference>
<evidence type="ECO:0000313" key="3">
    <source>
        <dbReference type="Proteomes" id="UP000011602"/>
    </source>
</evidence>
<feature type="transmembrane region" description="Helical" evidence="1">
    <location>
        <begin position="209"/>
        <end position="230"/>
    </location>
</feature>
<dbReference type="RefSeq" id="WP_007260959.1">
    <property type="nucleotide sequence ID" value="NZ_AOHZ01000084.1"/>
</dbReference>
<dbReference type="PANTHER" id="PTHR43471">
    <property type="entry name" value="ABC TRANSPORTER PERMEASE"/>
    <property type="match status" value="1"/>
</dbReference>
<dbReference type="GO" id="GO:0140359">
    <property type="term" value="F:ABC-type transporter activity"/>
    <property type="evidence" value="ECO:0007669"/>
    <property type="project" value="InterPro"/>
</dbReference>
<dbReference type="GO" id="GO:0005886">
    <property type="term" value="C:plasma membrane"/>
    <property type="evidence" value="ECO:0007669"/>
    <property type="project" value="UniProtKB-SubCell"/>
</dbReference>
<dbReference type="eggNOG" id="arCOG09006">
    <property type="taxonomic scope" value="Archaea"/>
</dbReference>
<feature type="transmembrane region" description="Helical" evidence="1">
    <location>
        <begin position="128"/>
        <end position="157"/>
    </location>
</feature>